<dbReference type="AlphaFoldDB" id="A0A1J5NXK1"/>
<name>A0A1J5NXK1_9ZZZZ</name>
<proteinExistence type="predicted"/>
<accession>A0A1J5NXK1</accession>
<protein>
    <submittedName>
        <fullName evidence="1">Uncharacterized protein</fullName>
    </submittedName>
</protein>
<sequence>MAISGLNRSYATAAKVDAKMLLTFWTQPGAPAISPSPANAMGFRALALYELAAMGVTNPEVIACPSTAVGPVVKVPPEVIAIIKVRYAKLAPLRISNQWSNAVDVKAESVTPHICVYADGRQVSYYGKVPTNATQAISVLVDHAPWPITGGTNTFVRLALIPNQGWIVIDEGSSP</sequence>
<dbReference type="EMBL" id="MLJW01008950">
    <property type="protein sequence ID" value="OIQ63510.1"/>
    <property type="molecule type" value="Genomic_DNA"/>
</dbReference>
<organism evidence="1">
    <name type="scientific">mine drainage metagenome</name>
    <dbReference type="NCBI Taxonomy" id="410659"/>
    <lineage>
        <taxon>unclassified sequences</taxon>
        <taxon>metagenomes</taxon>
        <taxon>ecological metagenomes</taxon>
    </lineage>
</organism>
<reference evidence="1" key="1">
    <citation type="submission" date="2016-10" db="EMBL/GenBank/DDBJ databases">
        <title>Sequence of Gallionella enrichment culture.</title>
        <authorList>
            <person name="Poehlein A."/>
            <person name="Muehling M."/>
            <person name="Daniel R."/>
        </authorList>
    </citation>
    <scope>NUCLEOTIDE SEQUENCE</scope>
</reference>
<evidence type="ECO:0000313" key="1">
    <source>
        <dbReference type="EMBL" id="OIQ63510.1"/>
    </source>
</evidence>
<gene>
    <name evidence="1" type="ORF">GALL_549500</name>
</gene>
<comment type="caution">
    <text evidence="1">The sequence shown here is derived from an EMBL/GenBank/DDBJ whole genome shotgun (WGS) entry which is preliminary data.</text>
</comment>